<dbReference type="InterPro" id="IPR051698">
    <property type="entry name" value="Transposase_11-like"/>
</dbReference>
<reference evidence="1 2" key="1">
    <citation type="submission" date="2019-02" db="EMBL/GenBank/DDBJ databases">
        <title>Deep-cultivation of Planctomycetes and their phenomic and genomic characterization uncovers novel biology.</title>
        <authorList>
            <person name="Wiegand S."/>
            <person name="Jogler M."/>
            <person name="Boedeker C."/>
            <person name="Pinto D."/>
            <person name="Vollmers J."/>
            <person name="Rivas-Marin E."/>
            <person name="Kohn T."/>
            <person name="Peeters S.H."/>
            <person name="Heuer A."/>
            <person name="Rast P."/>
            <person name="Oberbeckmann S."/>
            <person name="Bunk B."/>
            <person name="Jeske O."/>
            <person name="Meyerdierks A."/>
            <person name="Storesund J.E."/>
            <person name="Kallscheuer N."/>
            <person name="Luecker S."/>
            <person name="Lage O.M."/>
            <person name="Pohl T."/>
            <person name="Merkel B.J."/>
            <person name="Hornburger P."/>
            <person name="Mueller R.-W."/>
            <person name="Bruemmer F."/>
            <person name="Labrenz M."/>
            <person name="Spormann A.M."/>
            <person name="Op Den Camp H."/>
            <person name="Overmann J."/>
            <person name="Amann R."/>
            <person name="Jetten M.S.M."/>
            <person name="Mascher T."/>
            <person name="Medema M.H."/>
            <person name="Devos D.P."/>
            <person name="Kaster A.-K."/>
            <person name="Ovreas L."/>
            <person name="Rohde M."/>
            <person name="Galperin M.Y."/>
            <person name="Jogler C."/>
        </authorList>
    </citation>
    <scope>NUCLEOTIDE SEQUENCE [LARGE SCALE GENOMIC DNA]</scope>
    <source>
        <strain evidence="1 2">Poly59</strain>
    </source>
</reference>
<keyword evidence="2" id="KW-1185">Reference proteome</keyword>
<protein>
    <recommendedName>
        <fullName evidence="3">Transposase IS4-like domain-containing protein</fullName>
    </recommendedName>
</protein>
<dbReference type="Proteomes" id="UP000317977">
    <property type="component" value="Unassembled WGS sequence"/>
</dbReference>
<organism evidence="1 2">
    <name type="scientific">Rubripirellula reticaptiva</name>
    <dbReference type="NCBI Taxonomy" id="2528013"/>
    <lineage>
        <taxon>Bacteria</taxon>
        <taxon>Pseudomonadati</taxon>
        <taxon>Planctomycetota</taxon>
        <taxon>Planctomycetia</taxon>
        <taxon>Pirellulales</taxon>
        <taxon>Pirellulaceae</taxon>
        <taxon>Rubripirellula</taxon>
    </lineage>
</organism>
<dbReference type="InterPro" id="IPR047647">
    <property type="entry name" value="ISAs1_transpos"/>
</dbReference>
<comment type="caution">
    <text evidence="1">The sequence shown here is derived from an EMBL/GenBank/DDBJ whole genome shotgun (WGS) entry which is preliminary data.</text>
</comment>
<evidence type="ECO:0008006" key="3">
    <source>
        <dbReference type="Google" id="ProtNLM"/>
    </source>
</evidence>
<dbReference type="PANTHER" id="PTHR30298">
    <property type="entry name" value="H REPEAT-ASSOCIATED PREDICTED TRANSPOSASE"/>
    <property type="match status" value="1"/>
</dbReference>
<dbReference type="OrthoDB" id="271457at2"/>
<accession>A0A5C6ECR7</accession>
<proteinExistence type="predicted"/>
<dbReference type="AlphaFoldDB" id="A0A5C6ECR7"/>
<gene>
    <name evidence="1" type="ORF">Poly59_56810</name>
</gene>
<evidence type="ECO:0000313" key="1">
    <source>
        <dbReference type="EMBL" id="TWU46708.1"/>
    </source>
</evidence>
<dbReference type="NCBIfam" id="NF033564">
    <property type="entry name" value="transpos_ISAs1"/>
    <property type="match status" value="1"/>
</dbReference>
<dbReference type="EMBL" id="SJPX01000006">
    <property type="protein sequence ID" value="TWU46708.1"/>
    <property type="molecule type" value="Genomic_DNA"/>
</dbReference>
<evidence type="ECO:0000313" key="2">
    <source>
        <dbReference type="Proteomes" id="UP000317977"/>
    </source>
</evidence>
<dbReference type="PANTHER" id="PTHR30298:SF0">
    <property type="entry name" value="PROTEIN YBFL-RELATED"/>
    <property type="match status" value="1"/>
</dbReference>
<sequence>MIGNLMGLVKHRFETVFEEQPSDASRWRGLKAIGTSISNTTRRSGDSIEIRYNILDKSVSGTRFASAVRSHWGIKNSIDWQLDVTFGEDQSRIRKVHANENFSMLRRTALSLLKQQKTGKCGVKNKRLKSGWDGDYLAKLVFAA</sequence>
<name>A0A5C6ECR7_9BACT</name>